<proteinExistence type="predicted"/>
<accession>A0A9X9WE86</accession>
<dbReference type="EMBL" id="JAAEDK010000009">
    <property type="protein sequence ID" value="MBR0658646.1"/>
    <property type="molecule type" value="Genomic_DNA"/>
</dbReference>
<dbReference type="EMBL" id="JAAVUP010000003">
    <property type="protein sequence ID" value="NKE17918.1"/>
    <property type="molecule type" value="Genomic_DNA"/>
</dbReference>
<keyword evidence="4" id="KW-1185">Reference proteome</keyword>
<feature type="region of interest" description="Disordered" evidence="1">
    <location>
        <begin position="40"/>
        <end position="124"/>
    </location>
</feature>
<reference evidence="2" key="3">
    <citation type="journal article" date="2021" name="Syst. Appl. Microbiol.">
        <title>Roseomonas hellenica sp. nov., isolated from roots of wild-growing Alkanna tinctoria.</title>
        <authorList>
            <person name="Rat A."/>
            <person name="Naranjo H.D."/>
            <person name="Lebbe L."/>
            <person name="Cnockaert M."/>
            <person name="Krigas N."/>
            <person name="Grigoriadou K."/>
            <person name="Maloupa E."/>
            <person name="Willems A."/>
        </authorList>
    </citation>
    <scope>NUCLEOTIDE SEQUENCE</scope>
    <source>
        <strain evidence="2">LMG 31161</strain>
    </source>
</reference>
<sequence>MHHARPPTPRLLRSGTKQEAALTLLRRDEGMTIAEVIEATGWNPTRSAASSRGSSVAASLSRCWSASGRSGPASRARKAPTRSTGSLRRSARPARWPRPAGAPQGKGTSPGGRAHPGLDRRTGE</sequence>
<organism evidence="2 5">
    <name type="scientific">Neoroseomonas oryzicola</name>
    <dbReference type="NCBI Taxonomy" id="535904"/>
    <lineage>
        <taxon>Bacteria</taxon>
        <taxon>Pseudomonadati</taxon>
        <taxon>Pseudomonadota</taxon>
        <taxon>Alphaproteobacteria</taxon>
        <taxon>Acetobacterales</taxon>
        <taxon>Acetobacteraceae</taxon>
        <taxon>Neoroseomonas</taxon>
    </lineage>
</organism>
<dbReference type="AlphaFoldDB" id="A0A9X9WE86"/>
<feature type="compositionally biased region" description="Low complexity" evidence="1">
    <location>
        <begin position="46"/>
        <end position="74"/>
    </location>
</feature>
<dbReference type="RefSeq" id="WP_168041812.1">
    <property type="nucleotide sequence ID" value="NZ_JAAEDK010000009.1"/>
</dbReference>
<evidence type="ECO:0000313" key="2">
    <source>
        <dbReference type="EMBL" id="MBR0658646.1"/>
    </source>
</evidence>
<feature type="compositionally biased region" description="Low complexity" evidence="1">
    <location>
        <begin position="93"/>
        <end position="103"/>
    </location>
</feature>
<dbReference type="InterPro" id="IPR021880">
    <property type="entry name" value="DUF3489"/>
</dbReference>
<reference evidence="2" key="1">
    <citation type="submission" date="2020-01" db="EMBL/GenBank/DDBJ databases">
        <authorList>
            <person name="Rat A."/>
        </authorList>
    </citation>
    <scope>NUCLEOTIDE SEQUENCE</scope>
    <source>
        <strain evidence="2">LMG 31161</strain>
    </source>
</reference>
<comment type="caution">
    <text evidence="2">The sequence shown here is derived from an EMBL/GenBank/DDBJ whole genome shotgun (WGS) entry which is preliminary data.</text>
</comment>
<dbReference type="Pfam" id="PF11994">
    <property type="entry name" value="DUF3489"/>
    <property type="match status" value="1"/>
</dbReference>
<evidence type="ECO:0000313" key="4">
    <source>
        <dbReference type="Proteomes" id="UP000746741"/>
    </source>
</evidence>
<evidence type="ECO:0000256" key="1">
    <source>
        <dbReference type="SAM" id="MobiDB-lite"/>
    </source>
</evidence>
<evidence type="ECO:0000313" key="3">
    <source>
        <dbReference type="EMBL" id="NKE17918.1"/>
    </source>
</evidence>
<dbReference type="Proteomes" id="UP000746741">
    <property type="component" value="Unassembled WGS sequence"/>
</dbReference>
<protein>
    <submittedName>
        <fullName evidence="2">DUF3489 domain-containing protein</fullName>
    </submittedName>
</protein>
<gene>
    <name evidence="3" type="ORF">GWK15_13280</name>
    <name evidence="2" type="ORF">GXW75_05255</name>
</gene>
<reference evidence="3 4" key="2">
    <citation type="submission" date="2020-02" db="EMBL/GenBank/DDBJ databases">
        <authorList>
            <person name="Sun Q."/>
            <person name="Inoue M."/>
        </authorList>
    </citation>
    <scope>NUCLEOTIDE SEQUENCE [LARGE SCALE GENOMIC DNA]</scope>
    <source>
        <strain evidence="3 4">KCTC 22478</strain>
    </source>
</reference>
<dbReference type="Proteomes" id="UP001138708">
    <property type="component" value="Unassembled WGS sequence"/>
</dbReference>
<name>A0A9X9WE86_9PROT</name>
<evidence type="ECO:0000313" key="5">
    <source>
        <dbReference type="Proteomes" id="UP001138708"/>
    </source>
</evidence>